<dbReference type="EMBL" id="BHYK01000043">
    <property type="protein sequence ID" value="GCD12832.1"/>
    <property type="molecule type" value="Genomic_DNA"/>
</dbReference>
<evidence type="ECO:0000313" key="13">
    <source>
        <dbReference type="Proteomes" id="UP000287872"/>
    </source>
</evidence>
<dbReference type="PANTHER" id="PTHR32089:SF112">
    <property type="entry name" value="LYSOZYME-LIKE PROTEIN-RELATED"/>
    <property type="match status" value="1"/>
</dbReference>
<evidence type="ECO:0000256" key="9">
    <source>
        <dbReference type="SAM" id="MobiDB-lite"/>
    </source>
</evidence>
<dbReference type="Pfam" id="PF02743">
    <property type="entry name" value="dCache_1"/>
    <property type="match status" value="1"/>
</dbReference>
<dbReference type="Pfam" id="PF00015">
    <property type="entry name" value="MCPsignal"/>
    <property type="match status" value="1"/>
</dbReference>
<evidence type="ECO:0000256" key="4">
    <source>
        <dbReference type="ARBA" id="ARBA00022692"/>
    </source>
</evidence>
<evidence type="ECO:0000256" key="5">
    <source>
        <dbReference type="ARBA" id="ARBA00022989"/>
    </source>
</evidence>
<feature type="region of interest" description="Disordered" evidence="9">
    <location>
        <begin position="39"/>
        <end position="64"/>
    </location>
</feature>
<protein>
    <submittedName>
        <fullName evidence="12">Chemotaxis protein</fullName>
    </submittedName>
</protein>
<proteinExistence type="predicted"/>
<dbReference type="SUPFAM" id="SSF103190">
    <property type="entry name" value="Sensory domain-like"/>
    <property type="match status" value="1"/>
</dbReference>
<dbReference type="OrthoDB" id="5449717at2"/>
<dbReference type="GO" id="GO:0007165">
    <property type="term" value="P:signal transduction"/>
    <property type="evidence" value="ECO:0007669"/>
    <property type="project" value="UniProtKB-KW"/>
</dbReference>
<keyword evidence="6 10" id="KW-0472">Membrane</keyword>
<dbReference type="PANTHER" id="PTHR32089">
    <property type="entry name" value="METHYL-ACCEPTING CHEMOTAXIS PROTEIN MCPB"/>
    <property type="match status" value="1"/>
</dbReference>
<dbReference type="PROSITE" id="PS50111">
    <property type="entry name" value="CHEMOTAXIS_TRANSDUC_2"/>
    <property type="match status" value="1"/>
</dbReference>
<feature type="transmembrane region" description="Helical" evidence="10">
    <location>
        <begin position="80"/>
        <end position="101"/>
    </location>
</feature>
<feature type="domain" description="Methyl-accepting transducer" evidence="11">
    <location>
        <begin position="454"/>
        <end position="719"/>
    </location>
</feature>
<organism evidence="12 13">
    <name type="scientific">Clostridium tagluense</name>
    <dbReference type="NCBI Taxonomy" id="360422"/>
    <lineage>
        <taxon>Bacteria</taxon>
        <taxon>Bacillati</taxon>
        <taxon>Bacillota</taxon>
        <taxon>Clostridia</taxon>
        <taxon>Eubacteriales</taxon>
        <taxon>Clostridiaceae</taxon>
        <taxon>Clostridium</taxon>
    </lineage>
</organism>
<evidence type="ECO:0000256" key="10">
    <source>
        <dbReference type="SAM" id="Phobius"/>
    </source>
</evidence>
<dbReference type="RefSeq" id="WP_125005837.1">
    <property type="nucleotide sequence ID" value="NZ_BHYK01000043.1"/>
</dbReference>
<dbReference type="InterPro" id="IPR004089">
    <property type="entry name" value="MCPsignal_dom"/>
</dbReference>
<keyword evidence="3" id="KW-0145">Chemotaxis</keyword>
<feature type="compositionally biased region" description="Basic and acidic residues" evidence="9">
    <location>
        <begin position="39"/>
        <end position="53"/>
    </location>
</feature>
<evidence type="ECO:0000256" key="3">
    <source>
        <dbReference type="ARBA" id="ARBA00022500"/>
    </source>
</evidence>
<evidence type="ECO:0000256" key="7">
    <source>
        <dbReference type="ARBA" id="ARBA00023224"/>
    </source>
</evidence>
<reference evidence="12 13" key="1">
    <citation type="submission" date="2018-11" db="EMBL/GenBank/DDBJ databases">
        <title>Genome sequencing and assembly of Clostridium tagluense strain A121.</title>
        <authorList>
            <person name="Murakami T."/>
            <person name="Segawa T."/>
            <person name="Shcherbakova V.A."/>
            <person name="Mori H."/>
            <person name="Yoshimura Y."/>
        </authorList>
    </citation>
    <scope>NUCLEOTIDE SEQUENCE [LARGE SCALE GENOMIC DNA]</scope>
    <source>
        <strain evidence="12 13">A121</strain>
    </source>
</reference>
<evidence type="ECO:0000256" key="2">
    <source>
        <dbReference type="ARBA" id="ARBA00022475"/>
    </source>
</evidence>
<keyword evidence="7 8" id="KW-0807">Transducer</keyword>
<evidence type="ECO:0000256" key="1">
    <source>
        <dbReference type="ARBA" id="ARBA00004651"/>
    </source>
</evidence>
<dbReference type="GO" id="GO:0005886">
    <property type="term" value="C:plasma membrane"/>
    <property type="evidence" value="ECO:0007669"/>
    <property type="project" value="UniProtKB-SubCell"/>
</dbReference>
<dbReference type="AlphaFoldDB" id="A0A401UTE6"/>
<comment type="subcellular location">
    <subcellularLocation>
        <location evidence="1">Cell membrane</location>
        <topology evidence="1">Multi-pass membrane protein</topology>
    </subcellularLocation>
</comment>
<keyword evidence="2" id="KW-1003">Cell membrane</keyword>
<dbReference type="CDD" id="cd12914">
    <property type="entry name" value="PDC1_DGC_like"/>
    <property type="match status" value="1"/>
</dbReference>
<dbReference type="InterPro" id="IPR033479">
    <property type="entry name" value="dCache_1"/>
</dbReference>
<keyword evidence="13" id="KW-1185">Reference proteome</keyword>
<dbReference type="CDD" id="cd12912">
    <property type="entry name" value="PDC2_MCP_like"/>
    <property type="match status" value="1"/>
</dbReference>
<evidence type="ECO:0000256" key="6">
    <source>
        <dbReference type="ARBA" id="ARBA00023136"/>
    </source>
</evidence>
<keyword evidence="4 10" id="KW-0812">Transmembrane</keyword>
<dbReference type="Gene3D" id="3.30.450.20">
    <property type="entry name" value="PAS domain"/>
    <property type="match status" value="1"/>
</dbReference>
<evidence type="ECO:0000259" key="11">
    <source>
        <dbReference type="PROSITE" id="PS50111"/>
    </source>
</evidence>
<accession>A0A401UTE6</accession>
<keyword evidence="5 10" id="KW-1133">Transmembrane helix</keyword>
<name>A0A401UTE6_9CLOT</name>
<gene>
    <name evidence="12" type="ORF">Ctaglu_44550</name>
</gene>
<dbReference type="SMART" id="SM00283">
    <property type="entry name" value="MA"/>
    <property type="match status" value="1"/>
</dbReference>
<dbReference type="Gene3D" id="1.10.287.950">
    <property type="entry name" value="Methyl-accepting chemotaxis protein"/>
    <property type="match status" value="1"/>
</dbReference>
<dbReference type="GO" id="GO:0006935">
    <property type="term" value="P:chemotaxis"/>
    <property type="evidence" value="ECO:0007669"/>
    <property type="project" value="UniProtKB-KW"/>
</dbReference>
<dbReference type="Proteomes" id="UP000287872">
    <property type="component" value="Unassembled WGS sequence"/>
</dbReference>
<evidence type="ECO:0000256" key="8">
    <source>
        <dbReference type="PROSITE-ProRule" id="PRU00284"/>
    </source>
</evidence>
<evidence type="ECO:0000313" key="12">
    <source>
        <dbReference type="EMBL" id="GCD12832.1"/>
    </source>
</evidence>
<dbReference type="SUPFAM" id="SSF58104">
    <property type="entry name" value="Methyl-accepting chemotaxis protein (MCP) signaling domain"/>
    <property type="match status" value="1"/>
</dbReference>
<sequence length="755" mass="82182">MSFKNWNFTKKHESKDILQKKNKTSKLLKTIKSMNIKKDSLELPNNDKNENKAVKSFKSGTSKTSIKNNNKKGISIKKKIPLLIGTLIIISMVATSVFTYIRSSTIIFDQSKAEMMSVNKGAIETISVMIEKQQAQVQAICNTKQIMEIMKLKGKPDAISLGQYKNVVNENNDKFSAYISNNTNVERVFLVDVNGNIISDSNKGAIGKNVADQTYHSISASGGLAVSETMKSEISGNAVMVFTSPVITEDKYGQPLGYVAVSVYAESFSKYMKNIGVSNSKSSYAFLVDEKGKMLYHKTKEKIGKDVENVVIKAIVDKVIKGQKVVAGTEKYTFEGIEKFSSYGIVPITNWTLVVTGDMNEIRQPVNKMTEGILIIAAIIGIFSILIGLVVSNIIVNPLTKVTLLVDKTSKLDLSEDKGIEDLIKTNDEIGIISRAIVNMRKTLKDVVLDLIEASENITNNALTVEDLTDILKVKAEESSIETESLSAGMEQTAATAQEITATSGEMESMVNTIAQKASEGSNIAEVIVQKAMGITISTKESKKDTDKIYSDVKKQLEVAIAGSRAVEEIHGLATSILHITSQTNLLALNAAIEAARAGEAGRGFAVVADEVRKLAEQSGATAANIQNVVKAVNDSVKNLSNSSTRMLNFMDEEVSLNYEIIMGTGKEYMDDAENFNKFMKEFNETAQHLNISINGVTTAIDQVAGTVNEGAEGISSISTKSIDIVSKMEEIKSTTSGNKISAEKLKDITSKFKI</sequence>
<dbReference type="InterPro" id="IPR029151">
    <property type="entry name" value="Sensor-like_sf"/>
</dbReference>
<feature type="transmembrane region" description="Helical" evidence="10">
    <location>
        <begin position="373"/>
        <end position="396"/>
    </location>
</feature>
<comment type="caution">
    <text evidence="12">The sequence shown here is derived from an EMBL/GenBank/DDBJ whole genome shotgun (WGS) entry which is preliminary data.</text>
</comment>